<feature type="transmembrane region" description="Helical" evidence="1">
    <location>
        <begin position="79"/>
        <end position="104"/>
    </location>
</feature>
<name>A0A3P3VX30_9MICO</name>
<keyword evidence="1" id="KW-0812">Transmembrane</keyword>
<dbReference type="RefSeq" id="WP_124971090.1">
    <property type="nucleotide sequence ID" value="NZ_RQVS01000005.1"/>
</dbReference>
<keyword evidence="3" id="KW-1185">Reference proteome</keyword>
<evidence type="ECO:0000313" key="3">
    <source>
        <dbReference type="Proteomes" id="UP000274391"/>
    </source>
</evidence>
<comment type="caution">
    <text evidence="2">The sequence shown here is derived from an EMBL/GenBank/DDBJ whole genome shotgun (WGS) entry which is preliminary data.</text>
</comment>
<proteinExistence type="predicted"/>
<organism evidence="2 3">
    <name type="scientific">Gulosibacter macacae</name>
    <dbReference type="NCBI Taxonomy" id="2488791"/>
    <lineage>
        <taxon>Bacteria</taxon>
        <taxon>Bacillati</taxon>
        <taxon>Actinomycetota</taxon>
        <taxon>Actinomycetes</taxon>
        <taxon>Micrococcales</taxon>
        <taxon>Microbacteriaceae</taxon>
        <taxon>Gulosibacter</taxon>
    </lineage>
</organism>
<feature type="transmembrane region" description="Helical" evidence="1">
    <location>
        <begin position="34"/>
        <end position="59"/>
    </location>
</feature>
<accession>A0A3P3VX30</accession>
<evidence type="ECO:0000313" key="2">
    <source>
        <dbReference type="EMBL" id="RRJ87250.1"/>
    </source>
</evidence>
<dbReference type="Proteomes" id="UP000274391">
    <property type="component" value="Unassembled WGS sequence"/>
</dbReference>
<evidence type="ECO:0008006" key="4">
    <source>
        <dbReference type="Google" id="ProtNLM"/>
    </source>
</evidence>
<keyword evidence="1" id="KW-1133">Transmembrane helix</keyword>
<keyword evidence="1" id="KW-0472">Membrane</keyword>
<sequence>MIERLAALNTTAMRGPVPIGSTLLQRPTDSAKRFVIGGVVAVAAVGLLIGAISSLVRWLGLPAADGPGLVHAQRTQAMMATVGLGVLGVVALMIAGWILVGHLLQLRRIHRLYRFAVANELAFAREQSGQHIDGPAFSVSGNFREHSPLVRGQVDGSAFELGEYQVRHVSAQHVGSGRGSRTRDARRTRFTYLSIHVGVALPTVRLQARRAPRLRSADTLPRWRGDESLERAFVVRGDDARLDRLAEPRLRTALLAHADRHHVELHGSRVTLLTGSGAYADEQLLAALLEAGDAIAPAVHTAFS</sequence>
<dbReference type="AlphaFoldDB" id="A0A3P3VX30"/>
<reference evidence="2 3" key="1">
    <citation type="submission" date="2018-11" db="EMBL/GenBank/DDBJ databases">
        <title>YIM 102482-1 draft genome.</title>
        <authorList>
            <person name="Li G."/>
            <person name="Jiang Y."/>
        </authorList>
    </citation>
    <scope>NUCLEOTIDE SEQUENCE [LARGE SCALE GENOMIC DNA]</scope>
    <source>
        <strain evidence="2 3">YIM 102482-1</strain>
    </source>
</reference>
<protein>
    <recommendedName>
        <fullName evidence="4">DUF3137 domain-containing protein</fullName>
    </recommendedName>
</protein>
<dbReference type="EMBL" id="RQVS01000005">
    <property type="protein sequence ID" value="RRJ87250.1"/>
    <property type="molecule type" value="Genomic_DNA"/>
</dbReference>
<gene>
    <name evidence="2" type="ORF">EG850_05400</name>
</gene>
<evidence type="ECO:0000256" key="1">
    <source>
        <dbReference type="SAM" id="Phobius"/>
    </source>
</evidence>